<feature type="chain" id="PRO_5035208828" evidence="1">
    <location>
        <begin position="28"/>
        <end position="371"/>
    </location>
</feature>
<dbReference type="RefSeq" id="WP_204064874.1">
    <property type="nucleotide sequence ID" value="NZ_BOOJ01000029.1"/>
</dbReference>
<sequence>MLQRTRSIAVVVAIGAGALALAPSATAATGTALVPAAASAEVAALLETKIVDFDATPDLVKKGDKIEVSGRLLQEVDKSWKGYGGQDVKITLRAKDTDAYQHIATLKTTADGSFKATVTAEVTGWWRAEFFATSAAKGSVSDTDRVDVKTPPKFVYSRIVDYRAWPDPVDKGDTIHVRGVLQVDTEKGWDGYKGQKVHVLFRADGSSRWEHVASDWTDHRGRFGVNAEARTSGHWKAVFEGAKGVKGTDRTLHVTVREPEPEPEPERADSRVAKFNASPEPVRYGRYLKFTGKLQVRDDGSWDGYQSKVGLYFKPKGSHKWYYVKTAWSNDDGKLYTKAKAYKSGYWKFVFKGDDDFYGDTSRVDYVRVKR</sequence>
<evidence type="ECO:0000313" key="2">
    <source>
        <dbReference type="EMBL" id="GIH92663.1"/>
    </source>
</evidence>
<organism evidence="2 3">
    <name type="scientific">Planobispora siamensis</name>
    <dbReference type="NCBI Taxonomy" id="936338"/>
    <lineage>
        <taxon>Bacteria</taxon>
        <taxon>Bacillati</taxon>
        <taxon>Actinomycetota</taxon>
        <taxon>Actinomycetes</taxon>
        <taxon>Streptosporangiales</taxon>
        <taxon>Streptosporangiaceae</taxon>
        <taxon>Planobispora</taxon>
    </lineage>
</organism>
<gene>
    <name evidence="2" type="ORF">Psi01_32930</name>
</gene>
<comment type="caution">
    <text evidence="2">The sequence shown here is derived from an EMBL/GenBank/DDBJ whole genome shotgun (WGS) entry which is preliminary data.</text>
</comment>
<reference evidence="2 3" key="1">
    <citation type="submission" date="2021-01" db="EMBL/GenBank/DDBJ databases">
        <title>Whole genome shotgun sequence of Planobispora siamensis NBRC 107568.</title>
        <authorList>
            <person name="Komaki H."/>
            <person name="Tamura T."/>
        </authorList>
    </citation>
    <scope>NUCLEOTIDE SEQUENCE [LARGE SCALE GENOMIC DNA]</scope>
    <source>
        <strain evidence="2 3">NBRC 107568</strain>
    </source>
</reference>
<name>A0A8J3SED9_9ACTN</name>
<dbReference type="Proteomes" id="UP000619788">
    <property type="component" value="Unassembled WGS sequence"/>
</dbReference>
<proteinExistence type="predicted"/>
<protein>
    <submittedName>
        <fullName evidence="2">Uncharacterized protein</fullName>
    </submittedName>
</protein>
<dbReference type="EMBL" id="BOOJ01000029">
    <property type="protein sequence ID" value="GIH92663.1"/>
    <property type="molecule type" value="Genomic_DNA"/>
</dbReference>
<evidence type="ECO:0000256" key="1">
    <source>
        <dbReference type="SAM" id="SignalP"/>
    </source>
</evidence>
<evidence type="ECO:0000313" key="3">
    <source>
        <dbReference type="Proteomes" id="UP000619788"/>
    </source>
</evidence>
<keyword evidence="3" id="KW-1185">Reference proteome</keyword>
<dbReference type="AlphaFoldDB" id="A0A8J3SED9"/>
<keyword evidence="1" id="KW-0732">Signal</keyword>
<accession>A0A8J3SED9</accession>
<feature type="signal peptide" evidence="1">
    <location>
        <begin position="1"/>
        <end position="27"/>
    </location>
</feature>